<dbReference type="EMBL" id="JPKZ01001137">
    <property type="protein sequence ID" value="KHN83763.1"/>
    <property type="molecule type" value="Genomic_DNA"/>
</dbReference>
<dbReference type="EMBL" id="UYWY01021213">
    <property type="protein sequence ID" value="VDM43654.1"/>
    <property type="molecule type" value="Genomic_DNA"/>
</dbReference>
<keyword evidence="3" id="KW-1185">Reference proteome</keyword>
<evidence type="ECO:0000313" key="1">
    <source>
        <dbReference type="EMBL" id="KHN83763.1"/>
    </source>
</evidence>
<accession>A0A0B2VQC5</accession>
<gene>
    <name evidence="1" type="ORF">Tcan_13646</name>
    <name evidence="2" type="ORF">TCNE_LOCUS12333</name>
</gene>
<dbReference type="AlphaFoldDB" id="A0A0B2VQC5"/>
<sequence length="90" mass="10384">MRSAAMNYDTINTTSNVKRELELYPSFGGTYENLCQRAVAASQWGDAQASASTDVHHRFMPPERIWATAQHRRFRMIRPIVCDIELYFDA</sequence>
<organism evidence="1 3">
    <name type="scientific">Toxocara canis</name>
    <name type="common">Canine roundworm</name>
    <dbReference type="NCBI Taxonomy" id="6265"/>
    <lineage>
        <taxon>Eukaryota</taxon>
        <taxon>Metazoa</taxon>
        <taxon>Ecdysozoa</taxon>
        <taxon>Nematoda</taxon>
        <taxon>Chromadorea</taxon>
        <taxon>Rhabditida</taxon>
        <taxon>Spirurina</taxon>
        <taxon>Ascaridomorpha</taxon>
        <taxon>Ascaridoidea</taxon>
        <taxon>Toxocaridae</taxon>
        <taxon>Toxocara</taxon>
    </lineage>
</organism>
<reference evidence="2" key="2">
    <citation type="submission" date="2018-11" db="EMBL/GenBank/DDBJ databases">
        <authorList>
            <consortium name="Pathogen Informatics"/>
        </authorList>
    </citation>
    <scope>NUCLEOTIDE SEQUENCE [LARGE SCALE GENOMIC DNA]</scope>
</reference>
<protein>
    <submittedName>
        <fullName evidence="1">Uncharacterized protein</fullName>
    </submittedName>
</protein>
<evidence type="ECO:0000313" key="2">
    <source>
        <dbReference type="EMBL" id="VDM43654.1"/>
    </source>
</evidence>
<proteinExistence type="predicted"/>
<name>A0A0B2VQC5_TOXCA</name>
<evidence type="ECO:0000313" key="3">
    <source>
        <dbReference type="Proteomes" id="UP000031036"/>
    </source>
</evidence>
<reference evidence="1 3" key="1">
    <citation type="submission" date="2014-11" db="EMBL/GenBank/DDBJ databases">
        <title>Genetic blueprint of the zoonotic pathogen Toxocara canis.</title>
        <authorList>
            <person name="Zhu X.-Q."/>
            <person name="Korhonen P.K."/>
            <person name="Cai H."/>
            <person name="Young N.D."/>
            <person name="Nejsum P."/>
            <person name="von Samson-Himmelstjerna G."/>
            <person name="Boag P.R."/>
            <person name="Tan P."/>
            <person name="Li Q."/>
            <person name="Min J."/>
            <person name="Yang Y."/>
            <person name="Wang X."/>
            <person name="Fang X."/>
            <person name="Hall R.S."/>
            <person name="Hofmann A."/>
            <person name="Sternberg P.W."/>
            <person name="Jex A.R."/>
            <person name="Gasser R.B."/>
        </authorList>
    </citation>
    <scope>NUCLEOTIDE SEQUENCE [LARGE SCALE GENOMIC DNA]</scope>
    <source>
        <strain evidence="1">PN_DK_2014</strain>
    </source>
</reference>
<dbReference type="Proteomes" id="UP000031036">
    <property type="component" value="Unassembled WGS sequence"/>
</dbReference>